<dbReference type="EMBL" id="JAAPAO010000100">
    <property type="protein sequence ID" value="KAF4672745.1"/>
    <property type="molecule type" value="Genomic_DNA"/>
</dbReference>
<evidence type="ECO:0000256" key="3">
    <source>
        <dbReference type="ARBA" id="ARBA00022475"/>
    </source>
</evidence>
<feature type="domain" description="Major facilitator superfamily (MFS) profile" evidence="8">
    <location>
        <begin position="11"/>
        <end position="406"/>
    </location>
</feature>
<dbReference type="PROSITE" id="PS50850">
    <property type="entry name" value="MFS"/>
    <property type="match status" value="1"/>
</dbReference>
<evidence type="ECO:0000256" key="1">
    <source>
        <dbReference type="ARBA" id="ARBA00004651"/>
    </source>
</evidence>
<keyword evidence="5 7" id="KW-1133">Transmembrane helix</keyword>
<dbReference type="PROSITE" id="PS00216">
    <property type="entry name" value="SUGAR_TRANSPORT_1"/>
    <property type="match status" value="1"/>
</dbReference>
<dbReference type="InterPro" id="IPR005829">
    <property type="entry name" value="Sugar_transporter_CS"/>
</dbReference>
<evidence type="ECO:0000256" key="5">
    <source>
        <dbReference type="ARBA" id="ARBA00022989"/>
    </source>
</evidence>
<proteinExistence type="predicted"/>
<organism evidence="9 10">
    <name type="scientific">Perkinsus chesapeaki</name>
    <name type="common">Clam parasite</name>
    <name type="synonym">Perkinsus andrewsi</name>
    <dbReference type="NCBI Taxonomy" id="330153"/>
    <lineage>
        <taxon>Eukaryota</taxon>
        <taxon>Sar</taxon>
        <taxon>Alveolata</taxon>
        <taxon>Perkinsozoa</taxon>
        <taxon>Perkinsea</taxon>
        <taxon>Perkinsida</taxon>
        <taxon>Perkinsidae</taxon>
        <taxon>Perkinsus</taxon>
    </lineage>
</organism>
<feature type="transmembrane region" description="Helical" evidence="7">
    <location>
        <begin position="382"/>
        <end position="402"/>
    </location>
</feature>
<sequence length="416" mass="44712">MPERYSGTGSMAGVPPRSSFMLRFRVYLVCSVVFIDFVGCESLGLGKAYSLTSLAHAIGMTISPPIMGLMSDRLGRRPLLLASMLGISISYTFQGLTRHFWWFVFFRLLTGLAGGGRPVAMAYATDTVRDPKRRTAYLGYINMIPGLCIGAGPAIGGLCTSLGLFAPFFIVAAAAAVTFILLCLYLPESHHECMAFDVSTRSPGGTLRAPLVHEPAPTTVDQVAASLLYSTSCLAVISTMIFGLVAPLVFRDVFGLDPMGAGFTYLGDGVFILLGTYFFVYLCNTLDYSSTIVTTFSILINGIGTGIMVLALKSLVSYVIIKWVLLSTTMSMFYAGLPNIVAELSPKSRMGELMGFMTLSQGIGRLIGTSLAGPLYDADLKIPFYATAAGCLASTLLSWCLYCRMHRKVAADVNPV</sequence>
<dbReference type="PRINTS" id="PR01035">
    <property type="entry name" value="TCRTETA"/>
</dbReference>
<feature type="transmembrane region" description="Helical" evidence="7">
    <location>
        <begin position="227"/>
        <end position="250"/>
    </location>
</feature>
<keyword evidence="10" id="KW-1185">Reference proteome</keyword>
<comment type="subcellular location">
    <subcellularLocation>
        <location evidence="1">Cell membrane</location>
        <topology evidence="1">Multi-pass membrane protein</topology>
    </subcellularLocation>
</comment>
<dbReference type="InterPro" id="IPR036259">
    <property type="entry name" value="MFS_trans_sf"/>
</dbReference>
<evidence type="ECO:0000313" key="9">
    <source>
        <dbReference type="EMBL" id="KAF4672745.1"/>
    </source>
</evidence>
<evidence type="ECO:0000313" key="10">
    <source>
        <dbReference type="Proteomes" id="UP000591131"/>
    </source>
</evidence>
<dbReference type="Pfam" id="PF07690">
    <property type="entry name" value="MFS_1"/>
    <property type="match status" value="2"/>
</dbReference>
<name>A0A7J6MMH3_PERCH</name>
<gene>
    <name evidence="9" type="ORF">FOL47_000149</name>
</gene>
<feature type="transmembrane region" description="Helical" evidence="7">
    <location>
        <begin position="292"/>
        <end position="312"/>
    </location>
</feature>
<dbReference type="Gene3D" id="1.20.1250.20">
    <property type="entry name" value="MFS general substrate transporter like domains"/>
    <property type="match status" value="1"/>
</dbReference>
<feature type="transmembrane region" description="Helical" evidence="7">
    <location>
        <begin position="164"/>
        <end position="186"/>
    </location>
</feature>
<dbReference type="OrthoDB" id="440882at2759"/>
<keyword evidence="2" id="KW-0813">Transport</keyword>
<feature type="transmembrane region" description="Helical" evidence="7">
    <location>
        <begin position="26"/>
        <end position="45"/>
    </location>
</feature>
<dbReference type="InterPro" id="IPR011701">
    <property type="entry name" value="MFS"/>
</dbReference>
<evidence type="ECO:0000256" key="2">
    <source>
        <dbReference type="ARBA" id="ARBA00022448"/>
    </source>
</evidence>
<dbReference type="InterPro" id="IPR001958">
    <property type="entry name" value="Tet-R_TetA/multi-R_MdtG-like"/>
</dbReference>
<dbReference type="GO" id="GO:0022857">
    <property type="term" value="F:transmembrane transporter activity"/>
    <property type="evidence" value="ECO:0007669"/>
    <property type="project" value="InterPro"/>
</dbReference>
<dbReference type="Proteomes" id="UP000591131">
    <property type="component" value="Unassembled WGS sequence"/>
</dbReference>
<feature type="transmembrane region" description="Helical" evidence="7">
    <location>
        <begin position="137"/>
        <end position="158"/>
    </location>
</feature>
<feature type="transmembrane region" description="Helical" evidence="7">
    <location>
        <begin position="51"/>
        <end position="71"/>
    </location>
</feature>
<feature type="transmembrane region" description="Helical" evidence="7">
    <location>
        <begin position="78"/>
        <end position="94"/>
    </location>
</feature>
<protein>
    <recommendedName>
        <fullName evidence="8">Major facilitator superfamily (MFS) profile domain-containing protein</fullName>
    </recommendedName>
</protein>
<dbReference type="PANTHER" id="PTHR43414">
    <property type="entry name" value="MULTIDRUG RESISTANCE PROTEIN MDTG"/>
    <property type="match status" value="1"/>
</dbReference>
<keyword evidence="3" id="KW-1003">Cell membrane</keyword>
<feature type="transmembrane region" description="Helical" evidence="7">
    <location>
        <begin position="262"/>
        <end position="280"/>
    </location>
</feature>
<dbReference type="GO" id="GO:0005886">
    <property type="term" value="C:plasma membrane"/>
    <property type="evidence" value="ECO:0007669"/>
    <property type="project" value="UniProtKB-SubCell"/>
</dbReference>
<dbReference type="AlphaFoldDB" id="A0A7J6MMH3"/>
<evidence type="ECO:0000259" key="8">
    <source>
        <dbReference type="PROSITE" id="PS50850"/>
    </source>
</evidence>
<dbReference type="SUPFAM" id="SSF103473">
    <property type="entry name" value="MFS general substrate transporter"/>
    <property type="match status" value="1"/>
</dbReference>
<feature type="transmembrane region" description="Helical" evidence="7">
    <location>
        <begin position="318"/>
        <end position="341"/>
    </location>
</feature>
<evidence type="ECO:0000256" key="7">
    <source>
        <dbReference type="SAM" id="Phobius"/>
    </source>
</evidence>
<keyword evidence="6 7" id="KW-0472">Membrane</keyword>
<comment type="caution">
    <text evidence="9">The sequence shown here is derived from an EMBL/GenBank/DDBJ whole genome shotgun (WGS) entry which is preliminary data.</text>
</comment>
<dbReference type="InterPro" id="IPR020846">
    <property type="entry name" value="MFS_dom"/>
</dbReference>
<dbReference type="PANTHER" id="PTHR43414:SF6">
    <property type="entry name" value="MULTIDRUG RESISTANCE PROTEIN MDTG"/>
    <property type="match status" value="1"/>
</dbReference>
<reference evidence="9 10" key="1">
    <citation type="submission" date="2020-04" db="EMBL/GenBank/DDBJ databases">
        <title>Perkinsus chesapeaki whole genome sequence.</title>
        <authorList>
            <person name="Bogema D.R."/>
        </authorList>
    </citation>
    <scope>NUCLEOTIDE SEQUENCE [LARGE SCALE GENOMIC DNA]</scope>
    <source>
        <strain evidence="9">ATCC PRA-425</strain>
    </source>
</reference>
<accession>A0A7J6MMH3</accession>
<keyword evidence="4 7" id="KW-0812">Transmembrane</keyword>
<evidence type="ECO:0000256" key="4">
    <source>
        <dbReference type="ARBA" id="ARBA00022692"/>
    </source>
</evidence>
<evidence type="ECO:0000256" key="6">
    <source>
        <dbReference type="ARBA" id="ARBA00023136"/>
    </source>
</evidence>
<feature type="transmembrane region" description="Helical" evidence="7">
    <location>
        <begin position="100"/>
        <end position="125"/>
    </location>
</feature>
<feature type="transmembrane region" description="Helical" evidence="7">
    <location>
        <begin position="353"/>
        <end position="376"/>
    </location>
</feature>